<protein>
    <recommendedName>
        <fullName evidence="4">Penicillin-binding protein activator</fullName>
    </recommendedName>
</protein>
<keyword evidence="1" id="KW-0472">Membrane</keyword>
<keyword evidence="3" id="KW-1185">Reference proteome</keyword>
<organism evidence="2 3">
    <name type="scientific">Psychrosphaera saromensis</name>
    <dbReference type="NCBI Taxonomy" id="716813"/>
    <lineage>
        <taxon>Bacteria</taxon>
        <taxon>Pseudomonadati</taxon>
        <taxon>Pseudomonadota</taxon>
        <taxon>Gammaproteobacteria</taxon>
        <taxon>Alteromonadales</taxon>
        <taxon>Pseudoalteromonadaceae</taxon>
        <taxon>Psychrosphaera</taxon>
    </lineage>
</organism>
<dbReference type="Gene3D" id="3.40.50.2300">
    <property type="match status" value="2"/>
</dbReference>
<proteinExistence type="predicted"/>
<comment type="caution">
    <text evidence="2">The sequence shown here is derived from an EMBL/GenBank/DDBJ whole genome shotgun (WGS) entry which is preliminary data.</text>
</comment>
<reference evidence="2 3" key="1">
    <citation type="submission" date="2016-12" db="EMBL/GenBank/DDBJ databases">
        <title>Diversity of luminous bacteria.</title>
        <authorList>
            <person name="Yoshizawa S."/>
            <person name="Kogure K."/>
        </authorList>
    </citation>
    <scope>NUCLEOTIDE SEQUENCE [LARGE SCALE GENOMIC DNA]</scope>
    <source>
        <strain evidence="2 3">SA4-48</strain>
    </source>
</reference>
<gene>
    <name evidence="2" type="ORF">BTO11_00785</name>
</gene>
<dbReference type="InterPro" id="IPR028082">
    <property type="entry name" value="Peripla_BP_I"/>
</dbReference>
<dbReference type="PANTHER" id="PTHR38038">
    <property type="entry name" value="PENICILLIN-BINDING PROTEIN ACTIVATOR LPOA"/>
    <property type="match status" value="1"/>
</dbReference>
<name>A0A2S7UQR4_9GAMM</name>
<dbReference type="GO" id="GO:0031241">
    <property type="term" value="C:periplasmic side of cell outer membrane"/>
    <property type="evidence" value="ECO:0007669"/>
    <property type="project" value="TreeGrafter"/>
</dbReference>
<accession>A0A2S7UQR4</accession>
<dbReference type="CDD" id="cd06339">
    <property type="entry name" value="PBP1_YraM_LppC_lipoprotein-like"/>
    <property type="match status" value="1"/>
</dbReference>
<evidence type="ECO:0000313" key="3">
    <source>
        <dbReference type="Proteomes" id="UP000239007"/>
    </source>
</evidence>
<dbReference type="EMBL" id="MSCH01000003">
    <property type="protein sequence ID" value="PQJ52334.1"/>
    <property type="molecule type" value="Genomic_DNA"/>
</dbReference>
<dbReference type="Proteomes" id="UP000239007">
    <property type="component" value="Unassembled WGS sequence"/>
</dbReference>
<dbReference type="GO" id="GO:0009252">
    <property type="term" value="P:peptidoglycan biosynthetic process"/>
    <property type="evidence" value="ECO:0007669"/>
    <property type="project" value="TreeGrafter"/>
</dbReference>
<dbReference type="GO" id="GO:0030234">
    <property type="term" value="F:enzyme regulator activity"/>
    <property type="evidence" value="ECO:0007669"/>
    <property type="project" value="TreeGrafter"/>
</dbReference>
<dbReference type="SUPFAM" id="SSF53822">
    <property type="entry name" value="Periplasmic binding protein-like I"/>
    <property type="match status" value="1"/>
</dbReference>
<dbReference type="PANTHER" id="PTHR38038:SF1">
    <property type="entry name" value="PENICILLIN-BINDING PROTEIN ACTIVATOR LPOA"/>
    <property type="match status" value="1"/>
</dbReference>
<dbReference type="Pfam" id="PF04348">
    <property type="entry name" value="LppC"/>
    <property type="match status" value="1"/>
</dbReference>
<dbReference type="InterPro" id="IPR007443">
    <property type="entry name" value="LpoA"/>
</dbReference>
<dbReference type="Gene3D" id="1.25.40.650">
    <property type="match status" value="1"/>
</dbReference>
<evidence type="ECO:0000256" key="1">
    <source>
        <dbReference type="ARBA" id="ARBA00023136"/>
    </source>
</evidence>
<evidence type="ECO:0008006" key="4">
    <source>
        <dbReference type="Google" id="ProtNLM"/>
    </source>
</evidence>
<sequence>MTLGQTSKSVFSNWLRLTQLCVCMIVIVSCSSSEPSKEPRSKRTKPQRHDQLREVNPVYNSEYFLNRADELGLIEGRPYRITAAELAIQENHSIGYIKKILVNIDLDARGTLDNDITLIKLLLHIKSNQDAERLLIRLKRGVLPINYQVPMWLLTAQVSSNNNQHVKTVRTLFRVKDLYAKRLSTFDKILANELIWKHIVQVPEDSLNTFVKDFGSEAASWVQLAKIVRNNIGAPEQFPIELARWHTNYSRFDDFEYLPQQIKDLISVAPYSPTRIALLLPLTGSLSAQAQAIRNGFLASLNFDDNVEVTILDTEVETLESIEQKLLAESVGFIVGPLKKDKITEFQKSELLANIPTLYLNSIELEQYDNPSQFYFSLAPEDEIDQAVDYFIRKKIAYPALIYADNSLGRRLAEQFKQQWLFQTDKEIETIAFKNKLKLGVAVKNLLDVNYSEQRVRDMKRLFGSHLKTESRSRNDIDAIYVIANSQQTRLIKPFFDTNVSVFNKLLPIYASSRSYLIGETRSQKRDLNGLTFTEMPWLVKDTNLEATSIYREVSEDHTQLKKLFAFGYDAKYLIPLLKQLQTLSGLEVAGLTGKLSLNDKNTIKRYLDWSRYQQGKIVVLKQLN</sequence>
<dbReference type="RefSeq" id="WP_181135807.1">
    <property type="nucleotide sequence ID" value="NZ_BMYG01000005.1"/>
</dbReference>
<evidence type="ECO:0000313" key="2">
    <source>
        <dbReference type="EMBL" id="PQJ52334.1"/>
    </source>
</evidence>
<dbReference type="AlphaFoldDB" id="A0A2S7UQR4"/>